<evidence type="ECO:0000256" key="3">
    <source>
        <dbReference type="ARBA" id="ARBA00022692"/>
    </source>
</evidence>
<keyword evidence="5" id="KW-0406">Ion transport</keyword>
<dbReference type="InterPro" id="IPR018490">
    <property type="entry name" value="cNMP-bd_dom_sf"/>
</dbReference>
<dbReference type="SUPFAM" id="SSF51206">
    <property type="entry name" value="cAMP-binding domain-like"/>
    <property type="match status" value="1"/>
</dbReference>
<protein>
    <submittedName>
        <fullName evidence="9">Cyclic nucleotide-binding protein</fullName>
    </submittedName>
</protein>
<keyword evidence="4 7" id="KW-1133">Transmembrane helix</keyword>
<evidence type="ECO:0000256" key="2">
    <source>
        <dbReference type="ARBA" id="ARBA00022448"/>
    </source>
</evidence>
<evidence type="ECO:0000256" key="5">
    <source>
        <dbReference type="ARBA" id="ARBA00023065"/>
    </source>
</evidence>
<dbReference type="PANTHER" id="PTHR45689">
    <property type="entry name" value="I[[H]] CHANNEL, ISOFORM E"/>
    <property type="match status" value="1"/>
</dbReference>
<accession>A0A0V0R8E3</accession>
<evidence type="ECO:0000313" key="9">
    <source>
        <dbReference type="EMBL" id="KRX10765.1"/>
    </source>
</evidence>
<dbReference type="InParanoid" id="A0A0V0R8E3"/>
<evidence type="ECO:0000256" key="7">
    <source>
        <dbReference type="SAM" id="Phobius"/>
    </source>
</evidence>
<evidence type="ECO:0000256" key="1">
    <source>
        <dbReference type="ARBA" id="ARBA00004141"/>
    </source>
</evidence>
<name>A0A0V0R8E3_PSEPJ</name>
<evidence type="ECO:0000256" key="4">
    <source>
        <dbReference type="ARBA" id="ARBA00022989"/>
    </source>
</evidence>
<dbReference type="SMART" id="SM00100">
    <property type="entry name" value="cNMP"/>
    <property type="match status" value="1"/>
</dbReference>
<organism evidence="9 10">
    <name type="scientific">Pseudocohnilembus persalinus</name>
    <name type="common">Ciliate</name>
    <dbReference type="NCBI Taxonomy" id="266149"/>
    <lineage>
        <taxon>Eukaryota</taxon>
        <taxon>Sar</taxon>
        <taxon>Alveolata</taxon>
        <taxon>Ciliophora</taxon>
        <taxon>Intramacronucleata</taxon>
        <taxon>Oligohymenophorea</taxon>
        <taxon>Scuticociliatia</taxon>
        <taxon>Philasterida</taxon>
        <taxon>Pseudocohnilembidae</taxon>
        <taxon>Pseudocohnilembus</taxon>
    </lineage>
</organism>
<feature type="transmembrane region" description="Helical" evidence="7">
    <location>
        <begin position="54"/>
        <end position="70"/>
    </location>
</feature>
<proteinExistence type="predicted"/>
<feature type="transmembrane region" description="Helical" evidence="7">
    <location>
        <begin position="160"/>
        <end position="180"/>
    </location>
</feature>
<dbReference type="Gene3D" id="2.60.120.10">
    <property type="entry name" value="Jelly Rolls"/>
    <property type="match status" value="1"/>
</dbReference>
<evidence type="ECO:0000313" key="10">
    <source>
        <dbReference type="Proteomes" id="UP000054937"/>
    </source>
</evidence>
<comment type="subcellular location">
    <subcellularLocation>
        <location evidence="1">Membrane</location>
        <topology evidence="1">Multi-pass membrane protein</topology>
    </subcellularLocation>
</comment>
<dbReference type="GO" id="GO:0098855">
    <property type="term" value="C:HCN channel complex"/>
    <property type="evidence" value="ECO:0007669"/>
    <property type="project" value="TreeGrafter"/>
</dbReference>
<dbReference type="Pfam" id="PF00027">
    <property type="entry name" value="cNMP_binding"/>
    <property type="match status" value="1"/>
</dbReference>
<dbReference type="InterPro" id="IPR014710">
    <property type="entry name" value="RmlC-like_jellyroll"/>
</dbReference>
<dbReference type="Gene3D" id="1.10.287.70">
    <property type="match status" value="1"/>
</dbReference>
<sequence length="485" mass="57631">MNTEFYDNGVLVDSKIKIFKQYKQRYLKSDIIGLSVLVYHMLDYQEHSTVQNAIISLIFVKIKTFLILLSQLEEKMNLTGNQIYVRDLIKLLLKAFSMCHIVGILYYLLGIVEIYYLDEQNSWIQLLDIKDGPWYQKYFESLYWAQATIMLIGSKGQTNLETIFCIFTLFCTVGMFATIISRISSILNDMDAKTINFRTDLEILNNFFNRNSNINTKLKRKLVNYLKFMHMGNSEKDENYALQMVLSKFPRDVQDTVRRQRYKSEIEKILVLQQNFSQKTLDLLIEQEDYIQEEYYLPNQVIFYDKQQGLDLNNIYLVLRGQVDLLHIGNLKQEAKYLTIQPGGYFGVNSFFTDQTQFLSAKSKTFTTLLTIKRQQFLELIRNNQEDFEKFHMYKEQLIINQKCEEVGQECLVCHSKFHLQSNCQFLNYNPDVSNLIAKYNFYVPNERDRNGRKDFLSHKHFRRKQRQRQGPKYIEMVQQNLLKD</sequence>
<feature type="domain" description="Cyclic nucleotide-binding" evidence="8">
    <location>
        <begin position="307"/>
        <end position="381"/>
    </location>
</feature>
<comment type="caution">
    <text evidence="9">The sequence shown here is derived from an EMBL/GenBank/DDBJ whole genome shotgun (WGS) entry which is preliminary data.</text>
</comment>
<feature type="transmembrane region" description="Helical" evidence="7">
    <location>
        <begin position="91"/>
        <end position="117"/>
    </location>
</feature>
<dbReference type="InterPro" id="IPR051413">
    <property type="entry name" value="K/Na_HCN_channel"/>
</dbReference>
<keyword evidence="2" id="KW-0813">Transport</keyword>
<gene>
    <name evidence="9" type="ORF">PPERSA_04932</name>
</gene>
<reference evidence="9 10" key="1">
    <citation type="journal article" date="2015" name="Sci. Rep.">
        <title>Genome of the facultative scuticociliatosis pathogen Pseudocohnilembus persalinus provides insight into its virulence through horizontal gene transfer.</title>
        <authorList>
            <person name="Xiong J."/>
            <person name="Wang G."/>
            <person name="Cheng J."/>
            <person name="Tian M."/>
            <person name="Pan X."/>
            <person name="Warren A."/>
            <person name="Jiang C."/>
            <person name="Yuan D."/>
            <person name="Miao W."/>
        </authorList>
    </citation>
    <scope>NUCLEOTIDE SEQUENCE [LARGE SCALE GENOMIC DNA]</scope>
    <source>
        <strain evidence="9">36N120E</strain>
    </source>
</reference>
<dbReference type="PANTHER" id="PTHR45689:SF5">
    <property type="entry name" value="I[[H]] CHANNEL, ISOFORM E"/>
    <property type="match status" value="1"/>
</dbReference>
<dbReference type="Proteomes" id="UP000054937">
    <property type="component" value="Unassembled WGS sequence"/>
</dbReference>
<dbReference type="EMBL" id="LDAU01000020">
    <property type="protein sequence ID" value="KRX10765.1"/>
    <property type="molecule type" value="Genomic_DNA"/>
</dbReference>
<dbReference type="InterPro" id="IPR000595">
    <property type="entry name" value="cNMP-bd_dom"/>
</dbReference>
<dbReference type="OrthoDB" id="421226at2759"/>
<keyword evidence="10" id="KW-1185">Reference proteome</keyword>
<dbReference type="Pfam" id="PF00520">
    <property type="entry name" value="Ion_trans"/>
    <property type="match status" value="1"/>
</dbReference>
<dbReference type="GO" id="GO:0005249">
    <property type="term" value="F:voltage-gated potassium channel activity"/>
    <property type="evidence" value="ECO:0007669"/>
    <property type="project" value="TreeGrafter"/>
</dbReference>
<dbReference type="SUPFAM" id="SSF81324">
    <property type="entry name" value="Voltage-gated potassium channels"/>
    <property type="match status" value="1"/>
</dbReference>
<dbReference type="CDD" id="cd00038">
    <property type="entry name" value="CAP_ED"/>
    <property type="match status" value="1"/>
</dbReference>
<dbReference type="GO" id="GO:0003254">
    <property type="term" value="P:regulation of membrane depolarization"/>
    <property type="evidence" value="ECO:0007669"/>
    <property type="project" value="TreeGrafter"/>
</dbReference>
<dbReference type="AlphaFoldDB" id="A0A0V0R8E3"/>
<dbReference type="PROSITE" id="PS50042">
    <property type="entry name" value="CNMP_BINDING_3"/>
    <property type="match status" value="1"/>
</dbReference>
<dbReference type="GO" id="GO:0035725">
    <property type="term" value="P:sodium ion transmembrane transport"/>
    <property type="evidence" value="ECO:0007669"/>
    <property type="project" value="TreeGrafter"/>
</dbReference>
<evidence type="ECO:0000259" key="8">
    <source>
        <dbReference type="PROSITE" id="PS50042"/>
    </source>
</evidence>
<keyword evidence="3 7" id="KW-0812">Transmembrane</keyword>
<keyword evidence="6 7" id="KW-0472">Membrane</keyword>
<dbReference type="InterPro" id="IPR005821">
    <property type="entry name" value="Ion_trans_dom"/>
</dbReference>
<evidence type="ECO:0000256" key="6">
    <source>
        <dbReference type="ARBA" id="ARBA00023136"/>
    </source>
</evidence>